<evidence type="ECO:0000313" key="3">
    <source>
        <dbReference type="Proteomes" id="UP001518976"/>
    </source>
</evidence>
<evidence type="ECO:0000256" key="1">
    <source>
        <dbReference type="SAM" id="MobiDB-lite"/>
    </source>
</evidence>
<feature type="region of interest" description="Disordered" evidence="1">
    <location>
        <begin position="1"/>
        <end position="45"/>
    </location>
</feature>
<feature type="compositionally biased region" description="Low complexity" evidence="1">
    <location>
        <begin position="12"/>
        <end position="35"/>
    </location>
</feature>
<proteinExistence type="predicted"/>
<organism evidence="2 3">
    <name type="scientific">Streptomyces spirodelae</name>
    <dbReference type="NCBI Taxonomy" id="2812904"/>
    <lineage>
        <taxon>Bacteria</taxon>
        <taxon>Bacillati</taxon>
        <taxon>Actinomycetota</taxon>
        <taxon>Actinomycetes</taxon>
        <taxon>Kitasatosporales</taxon>
        <taxon>Streptomycetaceae</taxon>
        <taxon>Streptomyces</taxon>
    </lineage>
</organism>
<evidence type="ECO:0000313" key="2">
    <source>
        <dbReference type="EMBL" id="MBO8183971.1"/>
    </source>
</evidence>
<sequence>MVEQRGLGTGQEPPGHGAHAAAEPAAWPLLAARPAAETHSPSGPR</sequence>
<name>A0ABS3WLI9_9ACTN</name>
<comment type="caution">
    <text evidence="2">The sequence shown here is derived from an EMBL/GenBank/DDBJ whole genome shotgun (WGS) entry which is preliminary data.</text>
</comment>
<protein>
    <submittedName>
        <fullName evidence="2">Uncharacterized protein</fullName>
    </submittedName>
</protein>
<accession>A0ABS3WLI9</accession>
<dbReference type="Proteomes" id="UP001518976">
    <property type="component" value="Unassembled WGS sequence"/>
</dbReference>
<reference evidence="2 3" key="1">
    <citation type="submission" date="2021-02" db="EMBL/GenBank/DDBJ databases">
        <title>Streptomyces spirodelae sp. nov., isolated from duckweed.</title>
        <authorList>
            <person name="Saimee Y."/>
            <person name="Duangmal K."/>
        </authorList>
    </citation>
    <scope>NUCLEOTIDE SEQUENCE [LARGE SCALE GENOMIC DNA]</scope>
    <source>
        <strain evidence="2 3">DW4-2</strain>
    </source>
</reference>
<dbReference type="EMBL" id="JAFFZN010000001">
    <property type="protein sequence ID" value="MBO8183971.1"/>
    <property type="molecule type" value="Genomic_DNA"/>
</dbReference>
<gene>
    <name evidence="2" type="ORF">JW592_00490</name>
</gene>
<keyword evidence="3" id="KW-1185">Reference proteome</keyword>